<reference evidence="5" key="1">
    <citation type="submission" date="2018-10" db="EMBL/GenBank/DDBJ databases">
        <authorList>
            <consortium name="NARMS: The National Antimicrobial Resistance Monitoring System"/>
        </authorList>
    </citation>
    <scope>NUCLEOTIDE SEQUENCE [LARGE SCALE GENOMIC DNA]</scope>
    <source>
        <strain evidence="5">CVM N17EC0388</strain>
    </source>
</reference>
<dbReference type="GO" id="GO:0003677">
    <property type="term" value="F:DNA binding"/>
    <property type="evidence" value="ECO:0007669"/>
    <property type="project" value="InterPro"/>
</dbReference>
<organism evidence="5">
    <name type="scientific">Escherichia coli</name>
    <dbReference type="NCBI Taxonomy" id="562"/>
    <lineage>
        <taxon>Bacteria</taxon>
        <taxon>Pseudomonadati</taxon>
        <taxon>Pseudomonadota</taxon>
        <taxon>Gammaproteobacteria</taxon>
        <taxon>Enterobacterales</taxon>
        <taxon>Enterobacteriaceae</taxon>
        <taxon>Escherichia</taxon>
    </lineage>
</organism>
<dbReference type="SUPFAM" id="SSF140931">
    <property type="entry name" value="Fic-like"/>
    <property type="match status" value="1"/>
</dbReference>
<dbReference type="Gene3D" id="1.10.3290.10">
    <property type="entry name" value="Fido-like domain"/>
    <property type="match status" value="1"/>
</dbReference>
<protein>
    <submittedName>
        <fullName evidence="5">Fic family protein</fullName>
    </submittedName>
</protein>
<dbReference type="InterPro" id="IPR003812">
    <property type="entry name" value="Fido"/>
</dbReference>
<dbReference type="PROSITE" id="PS51459">
    <property type="entry name" value="FIDO"/>
    <property type="match status" value="1"/>
</dbReference>
<dbReference type="InterPro" id="IPR005471">
    <property type="entry name" value="Tscrpt_reg_IclR_N"/>
</dbReference>
<dbReference type="Pfam" id="PF02661">
    <property type="entry name" value="Fic"/>
    <property type="match status" value="1"/>
</dbReference>
<feature type="active site" evidence="1">
    <location>
        <position position="233"/>
    </location>
</feature>
<feature type="binding site" evidence="2">
    <location>
        <begin position="237"/>
        <end position="244"/>
    </location>
    <ligand>
        <name>ATP</name>
        <dbReference type="ChEBI" id="CHEBI:30616"/>
    </ligand>
</feature>
<dbReference type="InterPro" id="IPR040198">
    <property type="entry name" value="Fido_containing"/>
</dbReference>
<dbReference type="InterPro" id="IPR036597">
    <property type="entry name" value="Fido-like_dom_sf"/>
</dbReference>
<dbReference type="Pfam" id="PF09339">
    <property type="entry name" value="HTH_IclR"/>
    <property type="match status" value="1"/>
</dbReference>
<evidence type="ECO:0000313" key="5">
    <source>
        <dbReference type="EMBL" id="MHO07034.1"/>
    </source>
</evidence>
<dbReference type="AlphaFoldDB" id="A0A3L0W6D6"/>
<accession>A0A3L0W6D6</accession>
<proteinExistence type="predicted"/>
<evidence type="ECO:0000259" key="4">
    <source>
        <dbReference type="PROSITE" id="PS51459"/>
    </source>
</evidence>
<keyword evidence="2" id="KW-0067">ATP-binding</keyword>
<sequence>MERVTPQVRNKSHPVIEHRIPLITEFAKIRRRVGLAPDLIISEPSHLQSFQSESPMAAYSPPFTLTHAMLSRVAEIAELVGQWRSTQSSQVPMLRRENRIRTIQASLAIEHNTLSLDQVTAVIDGKPVLGLPREIQEVRNAFAAYEAMSAWAPTSSADLLRAHERLMHGLCDDAGQWRSAGVGIYRGEQLVHMAPPATQVPRLMEQLMQWLAETEAHPLIASCALHYELEFIHPFSDGNGRMGRLWQTVILSRWQPVMAFLPVEAIIKERQEHYYHQLSQADRLSDCTDFILFLLEALRDALAEAIAAQPTSQPTSPEKVRVETPVGMKVEMRAKTPDAVLALLASEPALTLKQLAERIGRSTSTVERAAAALVKAGRLRFVGPRKGGHWEVLS</sequence>
<dbReference type="PANTHER" id="PTHR13504:SF38">
    <property type="entry name" value="FIDO DOMAIN-CONTAINING PROTEIN"/>
    <property type="match status" value="1"/>
</dbReference>
<dbReference type="SUPFAM" id="SSF46785">
    <property type="entry name" value="Winged helix' DNA-binding domain"/>
    <property type="match status" value="1"/>
</dbReference>
<evidence type="ECO:0000256" key="3">
    <source>
        <dbReference type="PIRSR" id="PIRSR640198-3"/>
    </source>
</evidence>
<dbReference type="Gene3D" id="1.10.10.10">
    <property type="entry name" value="Winged helix-like DNA-binding domain superfamily/Winged helix DNA-binding domain"/>
    <property type="match status" value="1"/>
</dbReference>
<evidence type="ECO:0000256" key="2">
    <source>
        <dbReference type="PIRSR" id="PIRSR640198-2"/>
    </source>
</evidence>
<dbReference type="GO" id="GO:0006355">
    <property type="term" value="P:regulation of DNA-templated transcription"/>
    <property type="evidence" value="ECO:0007669"/>
    <property type="project" value="InterPro"/>
</dbReference>
<feature type="domain" description="Fido" evidence="4">
    <location>
        <begin position="154"/>
        <end position="296"/>
    </location>
</feature>
<gene>
    <name evidence="5" type="ORF">D9F05_22300</name>
</gene>
<feature type="site" description="Important for autoinhibition of adenylyltransferase activity" evidence="3">
    <location>
        <position position="110"/>
    </location>
</feature>
<dbReference type="EMBL" id="RNRV01000067">
    <property type="protein sequence ID" value="MHO07034.1"/>
    <property type="molecule type" value="Genomic_DNA"/>
</dbReference>
<evidence type="ECO:0000256" key="1">
    <source>
        <dbReference type="PIRSR" id="PIRSR640198-1"/>
    </source>
</evidence>
<dbReference type="PANTHER" id="PTHR13504">
    <property type="entry name" value="FIDO DOMAIN-CONTAINING PROTEIN DDB_G0283145"/>
    <property type="match status" value="1"/>
</dbReference>
<dbReference type="GO" id="GO:0005524">
    <property type="term" value="F:ATP binding"/>
    <property type="evidence" value="ECO:0007669"/>
    <property type="project" value="UniProtKB-KW"/>
</dbReference>
<name>A0A3L0W6D6_ECOLX</name>
<comment type="caution">
    <text evidence="5">The sequence shown here is derived from an EMBL/GenBank/DDBJ whole genome shotgun (WGS) entry which is preliminary data.</text>
</comment>
<dbReference type="InterPro" id="IPR036390">
    <property type="entry name" value="WH_DNA-bd_sf"/>
</dbReference>
<feature type="binding site" evidence="2">
    <location>
        <begin position="274"/>
        <end position="275"/>
    </location>
    <ligand>
        <name>ATP</name>
        <dbReference type="ChEBI" id="CHEBI:30616"/>
    </ligand>
</feature>
<dbReference type="InterPro" id="IPR036388">
    <property type="entry name" value="WH-like_DNA-bd_sf"/>
</dbReference>
<keyword evidence="2" id="KW-0547">Nucleotide-binding</keyword>